<sequence>MTRMYERYDDEEYYNVIKNNVSGEIADLLQELLLKNSKLETELHHFKMELRESIKNERTHLGHNALVNLARNLGVDYV</sequence>
<dbReference type="STRING" id="190974.SAMN05216439_1155"/>
<organism evidence="1 2">
    <name type="scientific">Methanobrevibacter gottschalkii</name>
    <dbReference type="NCBI Taxonomy" id="190974"/>
    <lineage>
        <taxon>Archaea</taxon>
        <taxon>Methanobacteriati</taxon>
        <taxon>Methanobacteriota</taxon>
        <taxon>Methanomada group</taxon>
        <taxon>Methanobacteria</taxon>
        <taxon>Methanobacteriales</taxon>
        <taxon>Methanobacteriaceae</taxon>
        <taxon>Methanobrevibacter</taxon>
    </lineage>
</organism>
<dbReference type="RefSeq" id="WP_091699008.1">
    <property type="nucleotide sequence ID" value="NZ_FOAK01000003.1"/>
</dbReference>
<protein>
    <submittedName>
        <fullName evidence="1">Uncharacterized protein</fullName>
    </submittedName>
</protein>
<dbReference type="AlphaFoldDB" id="A0A1H7I8T6"/>
<reference evidence="1 2" key="1">
    <citation type="submission" date="2016-10" db="EMBL/GenBank/DDBJ databases">
        <authorList>
            <person name="de Groot N.N."/>
        </authorList>
    </citation>
    <scope>NUCLEOTIDE SEQUENCE [LARGE SCALE GENOMIC DNA]</scope>
    <source>
        <strain evidence="1 2">DSM 11978</strain>
    </source>
</reference>
<evidence type="ECO:0000313" key="2">
    <source>
        <dbReference type="Proteomes" id="UP000199506"/>
    </source>
</evidence>
<name>A0A1H7I8T6_9EURY</name>
<dbReference type="EMBL" id="FOAK01000003">
    <property type="protein sequence ID" value="SEK57920.1"/>
    <property type="molecule type" value="Genomic_DNA"/>
</dbReference>
<proteinExistence type="predicted"/>
<accession>A0A1H7I8T6</accession>
<evidence type="ECO:0000313" key="1">
    <source>
        <dbReference type="EMBL" id="SEK57920.1"/>
    </source>
</evidence>
<gene>
    <name evidence="1" type="ORF">SAMN05216439_1155</name>
</gene>
<dbReference type="Proteomes" id="UP000199506">
    <property type="component" value="Unassembled WGS sequence"/>
</dbReference>